<dbReference type="PROSITE" id="PS51840">
    <property type="entry name" value="C2_NT"/>
    <property type="match status" value="1"/>
</dbReference>
<protein>
    <recommendedName>
        <fullName evidence="1">C2 NT-type domain-containing protein</fullName>
    </recommendedName>
</protein>
<organism evidence="2 3">
    <name type="scientific">Tritrichomonas foetus</name>
    <dbReference type="NCBI Taxonomy" id="1144522"/>
    <lineage>
        <taxon>Eukaryota</taxon>
        <taxon>Metamonada</taxon>
        <taxon>Parabasalia</taxon>
        <taxon>Tritrichomonadida</taxon>
        <taxon>Tritrichomonadidae</taxon>
        <taxon>Tritrichomonas</taxon>
    </lineage>
</organism>
<reference evidence="2" key="1">
    <citation type="submission" date="2016-10" db="EMBL/GenBank/DDBJ databases">
        <authorList>
            <person name="Benchimol M."/>
            <person name="Almeida L.G."/>
            <person name="Vasconcelos A.T."/>
            <person name="Perreira-Neves A."/>
            <person name="Rosa I.A."/>
            <person name="Tasca T."/>
            <person name="Bogo M.R."/>
            <person name="de Souza W."/>
        </authorList>
    </citation>
    <scope>NUCLEOTIDE SEQUENCE [LARGE SCALE GENOMIC DNA]</scope>
    <source>
        <strain evidence="2">K</strain>
    </source>
</reference>
<dbReference type="VEuPathDB" id="TrichDB:TRFO_18214"/>
<evidence type="ECO:0000313" key="2">
    <source>
        <dbReference type="EMBL" id="OHT12029.1"/>
    </source>
</evidence>
<name>A0A1J4KRD8_9EUKA</name>
<comment type="caution">
    <text evidence="2">The sequence shown here is derived from an EMBL/GenBank/DDBJ whole genome shotgun (WGS) entry which is preliminary data.</text>
</comment>
<dbReference type="RefSeq" id="XP_068365165.1">
    <property type="nucleotide sequence ID" value="XM_068500039.1"/>
</dbReference>
<gene>
    <name evidence="2" type="ORF">TRFO_18214</name>
</gene>
<keyword evidence="3" id="KW-1185">Reference proteome</keyword>
<dbReference type="InterPro" id="IPR019448">
    <property type="entry name" value="NT-C2"/>
</dbReference>
<evidence type="ECO:0000259" key="1">
    <source>
        <dbReference type="PROSITE" id="PS51840"/>
    </source>
</evidence>
<dbReference type="GeneID" id="94834743"/>
<dbReference type="OrthoDB" id="10262420at2759"/>
<evidence type="ECO:0000313" key="3">
    <source>
        <dbReference type="Proteomes" id="UP000179807"/>
    </source>
</evidence>
<accession>A0A1J4KRD8</accession>
<dbReference type="AlphaFoldDB" id="A0A1J4KRD8"/>
<dbReference type="EMBL" id="MLAK01000572">
    <property type="protein sequence ID" value="OHT12029.1"/>
    <property type="molecule type" value="Genomic_DNA"/>
</dbReference>
<dbReference type="Pfam" id="PF10358">
    <property type="entry name" value="NT-C2"/>
    <property type="match status" value="1"/>
</dbReference>
<proteinExistence type="predicted"/>
<feature type="domain" description="C2 NT-type" evidence="1">
    <location>
        <begin position="11"/>
        <end position="144"/>
    </location>
</feature>
<sequence length="203" mass="22617">MSSSKPPQSTKTKTSTKSQQITFRFSKLCLDNVPFCHKTLSLKFHSKFFNQGTNPTPVDNFTVQWINTIEIKKNITCDASGKLLPANVDLTVFTHTVKGSGKDEVAYGVLDLSQLARSGSKSGSVQMRSSILESTLTFEIEMVGDSFIEAHKETKQEELPKLPEIIPISKNSWFNMKHNPDLIEQDANMLVEAALKPKVQPSK</sequence>
<dbReference type="Proteomes" id="UP000179807">
    <property type="component" value="Unassembled WGS sequence"/>
</dbReference>